<dbReference type="AlphaFoldDB" id="A0A2M6WHZ3"/>
<sequence>MKWLIRGQIALGLWLVAAPWILGFSGVTSALWSSIIGGALVFILALWIQFGEE</sequence>
<evidence type="ECO:0000259" key="2">
    <source>
        <dbReference type="Pfam" id="PF03779"/>
    </source>
</evidence>
<feature type="transmembrane region" description="Helical" evidence="1">
    <location>
        <begin position="7"/>
        <end position="24"/>
    </location>
</feature>
<evidence type="ECO:0000313" key="4">
    <source>
        <dbReference type="Proteomes" id="UP000228635"/>
    </source>
</evidence>
<protein>
    <recommendedName>
        <fullName evidence="2">SPW repeat-containing integral membrane domain-containing protein</fullName>
    </recommendedName>
</protein>
<keyword evidence="1" id="KW-1133">Transmembrane helix</keyword>
<organism evidence="3 4">
    <name type="scientific">Candidatus Harrisonbacteria bacterium CG10_big_fil_rev_8_21_14_0_10_42_17</name>
    <dbReference type="NCBI Taxonomy" id="1974584"/>
    <lineage>
        <taxon>Bacteria</taxon>
        <taxon>Candidatus Harrisoniibacteriota</taxon>
    </lineage>
</organism>
<reference evidence="4" key="1">
    <citation type="submission" date="2017-09" db="EMBL/GenBank/DDBJ databases">
        <title>Depth-based differentiation of microbial function through sediment-hosted aquifers and enrichment of novel symbionts in the deep terrestrial subsurface.</title>
        <authorList>
            <person name="Probst A.J."/>
            <person name="Ladd B."/>
            <person name="Jarett J.K."/>
            <person name="Geller-Mcgrath D.E."/>
            <person name="Sieber C.M.K."/>
            <person name="Emerson J.B."/>
            <person name="Anantharaman K."/>
            <person name="Thomas B.C."/>
            <person name="Malmstrom R."/>
            <person name="Stieglmeier M."/>
            <person name="Klingl A."/>
            <person name="Woyke T."/>
            <person name="Ryan C.M."/>
            <person name="Banfield J.F."/>
        </authorList>
    </citation>
    <scope>NUCLEOTIDE SEQUENCE [LARGE SCALE GENOMIC DNA]</scope>
</reference>
<dbReference type="Pfam" id="PF03779">
    <property type="entry name" value="SPW"/>
    <property type="match status" value="1"/>
</dbReference>
<gene>
    <name evidence="3" type="ORF">COU08_02545</name>
</gene>
<dbReference type="EMBL" id="PFBA01000024">
    <property type="protein sequence ID" value="PIT92419.1"/>
    <property type="molecule type" value="Genomic_DNA"/>
</dbReference>
<keyword evidence="1" id="KW-0812">Transmembrane</keyword>
<dbReference type="Proteomes" id="UP000228635">
    <property type="component" value="Unassembled WGS sequence"/>
</dbReference>
<name>A0A2M6WHZ3_9BACT</name>
<evidence type="ECO:0000313" key="3">
    <source>
        <dbReference type="EMBL" id="PIT92419.1"/>
    </source>
</evidence>
<evidence type="ECO:0000256" key="1">
    <source>
        <dbReference type="SAM" id="Phobius"/>
    </source>
</evidence>
<dbReference type="InterPro" id="IPR005530">
    <property type="entry name" value="SPW"/>
</dbReference>
<keyword evidence="1" id="KW-0472">Membrane</keyword>
<accession>A0A2M6WHZ3</accession>
<proteinExistence type="predicted"/>
<comment type="caution">
    <text evidence="3">The sequence shown here is derived from an EMBL/GenBank/DDBJ whole genome shotgun (WGS) entry which is preliminary data.</text>
</comment>
<feature type="domain" description="SPW repeat-containing integral membrane" evidence="2">
    <location>
        <begin position="9"/>
        <end position="46"/>
    </location>
</feature>
<feature type="transmembrane region" description="Helical" evidence="1">
    <location>
        <begin position="30"/>
        <end position="50"/>
    </location>
</feature>